<reference evidence="1 2" key="1">
    <citation type="journal article" date="2013" name="Genome Announc.">
        <title>Genome Sequence of the Pyrene- and Fluoranthene-Degrading Bacterium Cycloclasticus sp. Strain PY97M.</title>
        <authorList>
            <person name="Cui Z."/>
            <person name="Xu G."/>
            <person name="Li Q."/>
            <person name="Gao W."/>
            <person name="Zheng L."/>
        </authorList>
    </citation>
    <scope>NUCLEOTIDE SEQUENCE [LARGE SCALE GENOMIC DNA]</scope>
    <source>
        <strain evidence="1 2">PY97M</strain>
    </source>
</reference>
<organism evidence="1 2">
    <name type="scientific">Cycloclasticus pugetii</name>
    <dbReference type="NCBI Taxonomy" id="34068"/>
    <lineage>
        <taxon>Bacteria</taxon>
        <taxon>Pseudomonadati</taxon>
        <taxon>Pseudomonadota</taxon>
        <taxon>Gammaproteobacteria</taxon>
        <taxon>Thiotrichales</taxon>
        <taxon>Piscirickettsiaceae</taxon>
        <taxon>Cycloclasticus</taxon>
    </lineage>
</organism>
<evidence type="ECO:0000313" key="2">
    <source>
        <dbReference type="Proteomes" id="UP000015462"/>
    </source>
</evidence>
<dbReference type="Proteomes" id="UP000015462">
    <property type="component" value="Unassembled WGS sequence"/>
</dbReference>
<name>A0AB33YZ61_9GAMM</name>
<dbReference type="EMBL" id="ASHL01000012">
    <property type="protein sequence ID" value="EPD12271.1"/>
    <property type="molecule type" value="Genomic_DNA"/>
</dbReference>
<sequence length="88" mass="9622">MKRNSNNNIMKNVKGGIVALLGYLVGRFYFERGTGLDTNCSSPRSAPWGFDSPAPHHLTRPLNSLPAVAGRSQVRAVYGSVLCNRECE</sequence>
<proteinExistence type="predicted"/>
<evidence type="ECO:0000313" key="1">
    <source>
        <dbReference type="EMBL" id="EPD12271.1"/>
    </source>
</evidence>
<gene>
    <name evidence="1" type="ORF">L196_10714</name>
</gene>
<protein>
    <submittedName>
        <fullName evidence="1">Uncharacterized protein</fullName>
    </submittedName>
</protein>
<accession>A0AB33YZ61</accession>
<dbReference type="AlphaFoldDB" id="A0AB33YZ61"/>
<comment type="caution">
    <text evidence="1">The sequence shown here is derived from an EMBL/GenBank/DDBJ whole genome shotgun (WGS) entry which is preliminary data.</text>
</comment>
<keyword evidence="2" id="KW-1185">Reference proteome</keyword>